<dbReference type="Ensembl" id="ENSMODT00000010660.2">
    <property type="protein sequence ID" value="ENSMODP00000047863.1"/>
    <property type="gene ID" value="ENSMODG00000008409.2"/>
</dbReference>
<feature type="region of interest" description="Disordered" evidence="1">
    <location>
        <begin position="1"/>
        <end position="21"/>
    </location>
</feature>
<dbReference type="Proteomes" id="UP000002280">
    <property type="component" value="Chromosome 1"/>
</dbReference>
<keyword evidence="3" id="KW-1185">Reference proteome</keyword>
<dbReference type="FunFam" id="3.30.190.20:FF:000005">
    <property type="entry name" value="Ribosomal L1 domain-containing protein 1"/>
    <property type="match status" value="1"/>
</dbReference>
<feature type="compositionally biased region" description="Basic residues" evidence="1">
    <location>
        <begin position="263"/>
        <end position="273"/>
    </location>
</feature>
<organism evidence="2 3">
    <name type="scientific">Monodelphis domestica</name>
    <name type="common">Gray short-tailed opossum</name>
    <dbReference type="NCBI Taxonomy" id="13616"/>
    <lineage>
        <taxon>Eukaryota</taxon>
        <taxon>Metazoa</taxon>
        <taxon>Chordata</taxon>
        <taxon>Craniata</taxon>
        <taxon>Vertebrata</taxon>
        <taxon>Euteleostomi</taxon>
        <taxon>Mammalia</taxon>
        <taxon>Metatheria</taxon>
        <taxon>Didelphimorphia</taxon>
        <taxon>Didelphidae</taxon>
        <taxon>Monodelphis</taxon>
    </lineage>
</organism>
<dbReference type="InterPro" id="IPR016095">
    <property type="entry name" value="Ribosomal_uL1_3-a/b-sand"/>
</dbReference>
<dbReference type="InterPro" id="IPR023674">
    <property type="entry name" value="Ribosomal_uL1-like"/>
</dbReference>
<feature type="compositionally biased region" description="Basic residues" evidence="1">
    <location>
        <begin position="442"/>
        <end position="454"/>
    </location>
</feature>
<reference evidence="2" key="3">
    <citation type="submission" date="2025-09" db="UniProtKB">
        <authorList>
            <consortium name="Ensembl"/>
        </authorList>
    </citation>
    <scope>IDENTIFICATION</scope>
</reference>
<feature type="compositionally biased region" description="Basic and acidic residues" evidence="1">
    <location>
        <begin position="297"/>
        <end position="309"/>
    </location>
</feature>
<dbReference type="Bgee" id="ENSMODG00000008409">
    <property type="expression patterns" value="Expressed in forelimb bud and 21 other cell types or tissues"/>
</dbReference>
<reference evidence="2" key="2">
    <citation type="submission" date="2025-08" db="UniProtKB">
        <authorList>
            <consortium name="Ensembl"/>
        </authorList>
    </citation>
    <scope>IDENTIFICATION</scope>
</reference>
<evidence type="ECO:0000313" key="3">
    <source>
        <dbReference type="Proteomes" id="UP000002280"/>
    </source>
</evidence>
<dbReference type="SUPFAM" id="SSF56808">
    <property type="entry name" value="Ribosomal protein L1"/>
    <property type="match status" value="1"/>
</dbReference>
<feature type="compositionally biased region" description="Polar residues" evidence="1">
    <location>
        <begin position="341"/>
        <end position="351"/>
    </location>
</feature>
<dbReference type="InterPro" id="IPR028364">
    <property type="entry name" value="Ribosomal_uL1/biogenesis"/>
</dbReference>
<dbReference type="GO" id="GO:0005730">
    <property type="term" value="C:nucleolus"/>
    <property type="evidence" value="ECO:0000318"/>
    <property type="project" value="GO_Central"/>
</dbReference>
<name>A0A5F8GJQ7_MONDO</name>
<evidence type="ECO:0000256" key="1">
    <source>
        <dbReference type="SAM" id="MobiDB-lite"/>
    </source>
</evidence>
<feature type="region of interest" description="Disordered" evidence="1">
    <location>
        <begin position="263"/>
        <end position="454"/>
    </location>
</feature>
<protein>
    <submittedName>
        <fullName evidence="2">Ribosomal L1 domain-containing protein 1-like</fullName>
    </submittedName>
</protein>
<dbReference type="AlphaFoldDB" id="A0A5F8GJQ7"/>
<feature type="compositionally biased region" description="Polar residues" evidence="1">
    <location>
        <begin position="9"/>
        <end position="20"/>
    </location>
</feature>
<dbReference type="GeneTree" id="ENSGT00440000038603"/>
<dbReference type="Pfam" id="PF00687">
    <property type="entry name" value="Ribosomal_L1"/>
    <property type="match status" value="1"/>
</dbReference>
<sequence length="454" mass="51077">IHSLAFDLTKNNQTPSTEPNLVSHEQIKKATEALLSYTKKKQNDNTLLLNENENVFLMVTLWKIPPKGKEIKIPLPHGIRSDSKDICLFTKDESNLTSEQTEHFYKQLLKKKGITSITEVIPYKRLKQEYKPYEAKRRLLNSFDLFLADQRIRRLLPSHIGKHFYRRKRVPLAVDLTTQNLLEHINKIVQGTTLTVTNHGCCNTTRVGHTGMPVDHLVENTVAAIKVLSEKLPMKWESVKILHLKTEKSLSLPIFSSFVSHLGTHKKTKKQNQGKKVTSKPDQNAVRPDGEGNLEGHGLEATKDGKTEPDSEDEIPQLVPIQATSPQKCPEKIALIKESTGENLSPETPQAKTRGKKRKASMALETSKQIKKGSTQLKKTPTTGKVRSQGPIPKKTQKENNSSLEVKALEKTPKKPQPKSFTHNKVGKIMKSAPKAPQTPRQKQKKTKVTPKST</sequence>
<dbReference type="InParanoid" id="A0A5F8GJQ7"/>
<dbReference type="FunCoup" id="A0A5F8GJQ7">
    <property type="interactions" value="1349"/>
</dbReference>
<dbReference type="Gene3D" id="3.40.50.790">
    <property type="match status" value="1"/>
</dbReference>
<dbReference type="FunFam" id="3.40.50.790:FF:000019">
    <property type="entry name" value="Uncharacterized protein"/>
    <property type="match status" value="1"/>
</dbReference>
<dbReference type="CDD" id="cd00403">
    <property type="entry name" value="Ribosomal_L1"/>
    <property type="match status" value="1"/>
</dbReference>
<reference evidence="2 3" key="1">
    <citation type="journal article" date="2007" name="Nature">
        <title>Genome of the marsupial Monodelphis domestica reveals innovation in non-coding sequences.</title>
        <authorList>
            <person name="Mikkelsen T.S."/>
            <person name="Wakefield M.J."/>
            <person name="Aken B."/>
            <person name="Amemiya C.T."/>
            <person name="Chang J.L."/>
            <person name="Duke S."/>
            <person name="Garber M."/>
            <person name="Gentles A.J."/>
            <person name="Goodstadt L."/>
            <person name="Heger A."/>
            <person name="Jurka J."/>
            <person name="Kamal M."/>
            <person name="Mauceli E."/>
            <person name="Searle S.M."/>
            <person name="Sharpe T."/>
            <person name="Baker M.L."/>
            <person name="Batzer M.A."/>
            <person name="Benos P.V."/>
            <person name="Belov K."/>
            <person name="Clamp M."/>
            <person name="Cook A."/>
            <person name="Cuff J."/>
            <person name="Das R."/>
            <person name="Davidow L."/>
            <person name="Deakin J.E."/>
            <person name="Fazzari M.J."/>
            <person name="Glass J.L."/>
            <person name="Grabherr M."/>
            <person name="Greally J.M."/>
            <person name="Gu W."/>
            <person name="Hore T.A."/>
            <person name="Huttley G.A."/>
            <person name="Kleber M."/>
            <person name="Jirtle R.L."/>
            <person name="Koina E."/>
            <person name="Lee J.T."/>
            <person name="Mahony S."/>
            <person name="Marra M.A."/>
            <person name="Miller R.D."/>
            <person name="Nicholls R.D."/>
            <person name="Oda M."/>
            <person name="Papenfuss A.T."/>
            <person name="Parra Z.E."/>
            <person name="Pollock D.D."/>
            <person name="Ray D.A."/>
            <person name="Schein J.E."/>
            <person name="Speed T.P."/>
            <person name="Thompson K."/>
            <person name="VandeBerg J.L."/>
            <person name="Wade C.M."/>
            <person name="Walker J.A."/>
            <person name="Waters P.D."/>
            <person name="Webber C."/>
            <person name="Weidman J.R."/>
            <person name="Xie X."/>
            <person name="Zody M.C."/>
            <person name="Baldwin J."/>
            <person name="Abdouelleil A."/>
            <person name="Abdulkadir J."/>
            <person name="Abebe A."/>
            <person name="Abera B."/>
            <person name="Abreu J."/>
            <person name="Acer S.C."/>
            <person name="Aftuck L."/>
            <person name="Alexander A."/>
            <person name="An P."/>
            <person name="Anderson E."/>
            <person name="Anderson S."/>
            <person name="Arachi H."/>
            <person name="Azer M."/>
            <person name="Bachantsang P."/>
            <person name="Barry A."/>
            <person name="Bayul T."/>
            <person name="Berlin A."/>
            <person name="Bessette D."/>
            <person name="Bloom T."/>
            <person name="Bloom T."/>
            <person name="Boguslavskiy L."/>
            <person name="Bonnet C."/>
            <person name="Boukhgalter B."/>
            <person name="Bourzgui I."/>
            <person name="Brown A."/>
            <person name="Cahill P."/>
            <person name="Channer S."/>
            <person name="Cheshatsang Y."/>
            <person name="Chuda L."/>
            <person name="Citroen M."/>
            <person name="Collymore A."/>
            <person name="Cooke P."/>
            <person name="Costello M."/>
            <person name="D'Aco K."/>
            <person name="Daza R."/>
            <person name="De Haan G."/>
            <person name="DeGray S."/>
            <person name="DeMaso C."/>
            <person name="Dhargay N."/>
            <person name="Dooley K."/>
            <person name="Dooley E."/>
            <person name="Doricent M."/>
            <person name="Dorje P."/>
            <person name="Dorjee K."/>
            <person name="Dupes A."/>
            <person name="Elong R."/>
            <person name="Falk J."/>
            <person name="Farina A."/>
            <person name="Faro S."/>
            <person name="Ferguson D."/>
            <person name="Fisher S."/>
            <person name="Foley C.D."/>
            <person name="Franke A."/>
            <person name="Friedrich D."/>
            <person name="Gadbois L."/>
            <person name="Gearin G."/>
            <person name="Gearin C.R."/>
            <person name="Giannoukos G."/>
            <person name="Goode T."/>
            <person name="Graham J."/>
            <person name="Grandbois E."/>
            <person name="Grewal S."/>
            <person name="Gyaltsen K."/>
            <person name="Hafez N."/>
            <person name="Hagos B."/>
            <person name="Hall J."/>
            <person name="Henson C."/>
            <person name="Hollinger A."/>
            <person name="Honan T."/>
            <person name="Huard M.D."/>
            <person name="Hughes L."/>
            <person name="Hurhula B."/>
            <person name="Husby M.E."/>
            <person name="Kamat A."/>
            <person name="Kanga B."/>
            <person name="Kashin S."/>
            <person name="Khazanovich D."/>
            <person name="Kisner P."/>
            <person name="Lance K."/>
            <person name="Lara M."/>
            <person name="Lee W."/>
            <person name="Lennon N."/>
            <person name="Letendre F."/>
            <person name="LeVine R."/>
            <person name="Lipovsky A."/>
            <person name="Liu X."/>
            <person name="Liu J."/>
            <person name="Liu S."/>
            <person name="Lokyitsang T."/>
            <person name="Lokyitsang Y."/>
            <person name="Lubonja R."/>
            <person name="Lui A."/>
            <person name="MacDonald P."/>
            <person name="Magnisalis V."/>
            <person name="Maru K."/>
            <person name="Matthews C."/>
            <person name="McCusker W."/>
            <person name="McDonough S."/>
            <person name="Mehta T."/>
            <person name="Meldrim J."/>
            <person name="Meneus L."/>
            <person name="Mihai O."/>
            <person name="Mihalev A."/>
            <person name="Mihova T."/>
            <person name="Mittelman R."/>
            <person name="Mlenga V."/>
            <person name="Montmayeur A."/>
            <person name="Mulrain L."/>
            <person name="Navidi A."/>
            <person name="Naylor J."/>
            <person name="Negash T."/>
            <person name="Nguyen T."/>
            <person name="Nguyen N."/>
            <person name="Nicol R."/>
            <person name="Norbu C."/>
            <person name="Norbu N."/>
            <person name="Novod N."/>
            <person name="O'Neill B."/>
            <person name="Osman S."/>
            <person name="Markiewicz E."/>
            <person name="Oyono O.L."/>
            <person name="Patti C."/>
            <person name="Phunkhang P."/>
            <person name="Pierre F."/>
            <person name="Priest M."/>
            <person name="Raghuraman S."/>
            <person name="Rege F."/>
            <person name="Reyes R."/>
            <person name="Rise C."/>
            <person name="Rogov P."/>
            <person name="Ross K."/>
            <person name="Ryan E."/>
            <person name="Settipalli S."/>
            <person name="Shea T."/>
            <person name="Sherpa N."/>
            <person name="Shi L."/>
            <person name="Shih D."/>
            <person name="Sparrow T."/>
            <person name="Spaulding J."/>
            <person name="Stalker J."/>
            <person name="Stange-Thomann N."/>
            <person name="Stavropoulos S."/>
            <person name="Stone C."/>
            <person name="Strader C."/>
            <person name="Tesfaye S."/>
            <person name="Thomson T."/>
            <person name="Thoulutsang Y."/>
            <person name="Thoulutsang D."/>
            <person name="Topham K."/>
            <person name="Topping I."/>
            <person name="Tsamla T."/>
            <person name="Vassiliev H."/>
            <person name="Vo A."/>
            <person name="Wangchuk T."/>
            <person name="Wangdi T."/>
            <person name="Weiand M."/>
            <person name="Wilkinson J."/>
            <person name="Wilson A."/>
            <person name="Yadav S."/>
            <person name="Young G."/>
            <person name="Yu Q."/>
            <person name="Zembek L."/>
            <person name="Zhong D."/>
            <person name="Zimmer A."/>
            <person name="Zwirko Z."/>
            <person name="Jaffe D.B."/>
            <person name="Alvarez P."/>
            <person name="Brockman W."/>
            <person name="Butler J."/>
            <person name="Chin C."/>
            <person name="Gnerre S."/>
            <person name="MacCallum I."/>
            <person name="Graves J.A."/>
            <person name="Ponting C.P."/>
            <person name="Breen M."/>
            <person name="Samollow P.B."/>
            <person name="Lander E.S."/>
            <person name="Lindblad-Toh K."/>
        </authorList>
    </citation>
    <scope>NUCLEOTIDE SEQUENCE [LARGE SCALE GENOMIC DNA]</scope>
</reference>
<dbReference type="GO" id="GO:0003723">
    <property type="term" value="F:RNA binding"/>
    <property type="evidence" value="ECO:0000318"/>
    <property type="project" value="GO_Central"/>
</dbReference>
<proteinExistence type="predicted"/>
<dbReference type="Gene3D" id="3.30.190.20">
    <property type="match status" value="1"/>
</dbReference>
<evidence type="ECO:0000313" key="2">
    <source>
        <dbReference type="Ensembl" id="ENSMODP00000047863.1"/>
    </source>
</evidence>
<dbReference type="OMA" id="GHTGMQA"/>
<accession>A0A5F8GJQ7</accession>
<dbReference type="STRING" id="13616.ENSMODP00000047863"/>
<feature type="compositionally biased region" description="Polar residues" evidence="1">
    <location>
        <begin position="364"/>
        <end position="386"/>
    </location>
</feature>